<dbReference type="SMART" id="SM00408">
    <property type="entry name" value="IGc2"/>
    <property type="match status" value="4"/>
</dbReference>
<feature type="domain" description="Fibronectin type-III" evidence="7">
    <location>
        <begin position="977"/>
        <end position="1070"/>
    </location>
</feature>
<dbReference type="GeneTree" id="ENSGT00940000160123"/>
<dbReference type="Gene3D" id="2.60.40.10">
    <property type="entry name" value="Immunoglobulins"/>
    <property type="match status" value="10"/>
</dbReference>
<feature type="domain" description="Ig-like" evidence="6">
    <location>
        <begin position="492"/>
        <end position="577"/>
    </location>
</feature>
<evidence type="ECO:0000313" key="8">
    <source>
        <dbReference type="Ensembl" id="ENSMMDP00005002058.1"/>
    </source>
</evidence>
<gene>
    <name evidence="8" type="primary">LOC115359156</name>
</gene>
<dbReference type="InterPro" id="IPR040849">
    <property type="entry name" value="MyBP-C_THB"/>
</dbReference>
<dbReference type="InterPro" id="IPR036116">
    <property type="entry name" value="FN3_sf"/>
</dbReference>
<dbReference type="FunFam" id="2.60.40.10:FF:001066">
    <property type="entry name" value="Obscurin-like protein 1 isoform 3"/>
    <property type="match status" value="1"/>
</dbReference>
<evidence type="ECO:0000256" key="4">
    <source>
        <dbReference type="ARBA" id="ARBA00023319"/>
    </source>
</evidence>
<feature type="domain" description="Fibronectin type-III" evidence="7">
    <location>
        <begin position="682"/>
        <end position="778"/>
    </location>
</feature>
<dbReference type="FunFam" id="2.60.40.10:FF:000425">
    <property type="entry name" value="Myosin light chain kinase"/>
    <property type="match status" value="1"/>
</dbReference>
<reference evidence="8" key="1">
    <citation type="submission" date="2019-06" db="EMBL/GenBank/DDBJ databases">
        <authorList>
            <consortium name="Wellcome Sanger Institute Data Sharing"/>
        </authorList>
    </citation>
    <scope>NUCLEOTIDE SEQUENCE [LARGE SCALE GENOMIC DNA]</scope>
</reference>
<protein>
    <submittedName>
        <fullName evidence="8">Immunoglobulin like and fibronectin type III domain containing 1, tandem duplicate 3</fullName>
    </submittedName>
</protein>
<accession>A0A667WKA7</accession>
<dbReference type="Ensembl" id="ENSMMDT00005002092.1">
    <property type="protein sequence ID" value="ENSMMDP00005002058.1"/>
    <property type="gene ID" value="ENSMMDG00005001085.1"/>
</dbReference>
<reference evidence="8" key="2">
    <citation type="submission" date="2025-08" db="UniProtKB">
        <authorList>
            <consortium name="Ensembl"/>
        </authorList>
    </citation>
    <scope>IDENTIFICATION</scope>
</reference>
<dbReference type="PRINTS" id="PR00014">
    <property type="entry name" value="FNTYPEIII"/>
</dbReference>
<dbReference type="FunFam" id="2.60.40.10:FF:001097">
    <property type="entry name" value="Immunoglobulin-like and fibronectin type III domain-containing protein 1"/>
    <property type="match status" value="1"/>
</dbReference>
<keyword evidence="2" id="KW-0963">Cytoplasm</keyword>
<dbReference type="CDD" id="cd00063">
    <property type="entry name" value="FN3"/>
    <property type="match status" value="3"/>
</dbReference>
<reference evidence="8" key="3">
    <citation type="submission" date="2025-09" db="UniProtKB">
        <authorList>
            <consortium name="Ensembl"/>
        </authorList>
    </citation>
    <scope>IDENTIFICATION</scope>
</reference>
<dbReference type="InParanoid" id="A0A667WKA7"/>
<dbReference type="FunFam" id="2.60.40.10:FF:000031">
    <property type="entry name" value="Myosin-binding protein C, slow type"/>
    <property type="match status" value="1"/>
</dbReference>
<dbReference type="Pfam" id="PF18362">
    <property type="entry name" value="THB"/>
    <property type="match status" value="1"/>
</dbReference>
<dbReference type="FunFam" id="2.60.40.10:FF:001438">
    <property type="entry name" value="Immunoglobulin-like and fibronectin type III domain-containing protein 1"/>
    <property type="match status" value="1"/>
</dbReference>
<name>A0A667WKA7_9TELE</name>
<feature type="domain" description="Ig-like" evidence="6">
    <location>
        <begin position="1087"/>
        <end position="1176"/>
    </location>
</feature>
<feature type="domain" description="Ig-like" evidence="6">
    <location>
        <begin position="882"/>
        <end position="972"/>
    </location>
</feature>
<dbReference type="PROSITE" id="PS50835">
    <property type="entry name" value="IG_LIKE"/>
    <property type="match status" value="4"/>
</dbReference>
<dbReference type="Proteomes" id="UP000472263">
    <property type="component" value="Chromosome 5"/>
</dbReference>
<keyword evidence="9" id="KW-1185">Reference proteome</keyword>
<dbReference type="InterPro" id="IPR036179">
    <property type="entry name" value="Ig-like_dom_sf"/>
</dbReference>
<evidence type="ECO:0000313" key="9">
    <source>
        <dbReference type="Proteomes" id="UP000472263"/>
    </source>
</evidence>
<dbReference type="FunFam" id="2.60.40.10:FF:001232">
    <property type="entry name" value="Immunoglobulin-like and fibronectin type III domain-containing 1"/>
    <property type="match status" value="1"/>
</dbReference>
<dbReference type="FunFam" id="2.60.40.10:FF:002294">
    <property type="entry name" value="Immunoglobulin-like and fibronectin type III domain-containing 1, tandem duplicate 3"/>
    <property type="match status" value="1"/>
</dbReference>
<comment type="subcellular location">
    <subcellularLocation>
        <location evidence="1">Cytoplasm</location>
    </subcellularLocation>
</comment>
<dbReference type="InterPro" id="IPR007110">
    <property type="entry name" value="Ig-like_dom"/>
</dbReference>
<feature type="domain" description="Ig-like" evidence="6">
    <location>
        <begin position="45"/>
        <end position="135"/>
    </location>
</feature>
<dbReference type="InterPro" id="IPR003961">
    <property type="entry name" value="FN3_dom"/>
</dbReference>
<evidence type="ECO:0000256" key="3">
    <source>
        <dbReference type="ARBA" id="ARBA00022737"/>
    </source>
</evidence>
<dbReference type="SMART" id="SM00409">
    <property type="entry name" value="IG"/>
    <property type="match status" value="7"/>
</dbReference>
<dbReference type="InterPro" id="IPR013783">
    <property type="entry name" value="Ig-like_fold"/>
</dbReference>
<dbReference type="SUPFAM" id="SSF49265">
    <property type="entry name" value="Fibronectin type III"/>
    <property type="match status" value="2"/>
</dbReference>
<dbReference type="Pfam" id="PF00041">
    <property type="entry name" value="fn3"/>
    <property type="match status" value="2"/>
</dbReference>
<dbReference type="InterPro" id="IPR013098">
    <property type="entry name" value="Ig_I-set"/>
</dbReference>
<dbReference type="PANTHER" id="PTHR13817:SF180">
    <property type="entry name" value="IMMUNOGLOBULIN-LIKE AND FIBRONECTIN TYPE III DOMAIN-CONTAINING 1, TANDEM DUPLICATE 3-RELATED"/>
    <property type="match status" value="1"/>
</dbReference>
<dbReference type="InterPro" id="IPR003598">
    <property type="entry name" value="Ig_sub2"/>
</dbReference>
<dbReference type="InterPro" id="IPR003599">
    <property type="entry name" value="Ig_sub"/>
</dbReference>
<sequence>MFKIRKAKDEEPTAPGQVRIKKRSRVPGVMITQFVEELPEGMTTPDFTRKPIALTIQEGKVAIFRAIVCGNPKPTVTWVRNNGELDDPERYKMTFDTSSGEYQLQMPDVCVDQADTYKCFASNEYGKAVVTATLNVIEAIRETPEDFKKALKNKIELDAKEENKEGEIDERFWELLLSAEKKDYESICAQFGVTDFRWMLKKLNEKKKEREEEQEKVVERLCNLKPIELKPSGAAEFELEMSLKDPTSKVFLYKDGVMIPFSPDTEVKHGLKQVGKKFVFSINGVNPEDAGLYQVEVDGVKIFSTDFKIPNVDFLVKIQEVKALEREDAVFECVLSHPMTKITWTGKNLTLEQGDKYDITVSEDMLIHRLVVKDCLQLDKGIYAASAGFKSCSAWLVVEADDDPNMRGKKKARRTTQAGGGGADLLKIAQEQQAKLQKERDELVAKVRAEAEAAAAAAAEAAEAAAAEAAAAYCCSDIPVTTKQKHGLSLDPGVYFTSGLSDVSAIIGTDAELVCKLSSEDCDGVWYKDGKEITASDNICLVKEGAYHKLIVKNCKEEDAGKYRFEADGRKTEAVLNVEDPPRINTDDLSEFSKPVTIKTGQNATFKLSFVGREPLKIQWYNEGEEQLEDTNVKIEKSSTHSRLLLTKCQRKTSGEIKIKIKNECGTTEAITQLIVLDKPTPPQGPVEIIESSASCIDFKWRPPKDNGGCPITNYIMERQQIGRNSWKKLGQIGPEPKYRDTDVDHGRKYCYHIRAETDQGISEMMETDDIQAGTKAYPGPPSAPKIISAFKDCINLAWSPPSNTGGTNILGYNLEKRKNGSNLWGPVNPPDEPIRDKKYAVKDVVEGIEYEFRVAAINISGAGEPSPPSEFVFARDPKMRPRFTDRKMKSFMVVRAGNSARVNINFEASPIPKITWLKDSMPVSKNVTVSNSDISSQLIIPSAERTDTGIYTIIVKNLVGQETFSVEIRVTDDPKPPGPVDLEENVSGTVTISWMPSPDEKRDDRLHYMITKRDSVKRTWQIVADRLFNNKFTAINIMPGRQYHFRVYAKNDMGVSKPSESATWEVERKKGTLTLPESKGCSFETPPAFSVPLRMHTSPETYECYMSCAVTGNPRPHVTWYRNNISLNTNTNYYITNTCGVCSMVILRVGSKDNGDYTVTAENPLGRVECSTKLTVKGKSTRTQLYCARLVHITALVIRSNVFLSFFLFQIKVMPLFFPKTSKTSDFKNSKFKNKSNVKELFQAEARCHLCWLYKFLYLCSKKYKSEDRLMDKMADSIDR</sequence>
<evidence type="ECO:0000256" key="5">
    <source>
        <dbReference type="SAM" id="Coils"/>
    </source>
</evidence>
<evidence type="ECO:0000259" key="7">
    <source>
        <dbReference type="PROSITE" id="PS50853"/>
    </source>
</evidence>
<dbReference type="PROSITE" id="PS50853">
    <property type="entry name" value="FN3"/>
    <property type="match status" value="3"/>
</dbReference>
<feature type="domain" description="Fibronectin type-III" evidence="7">
    <location>
        <begin position="781"/>
        <end position="878"/>
    </location>
</feature>
<feature type="coiled-coil region" evidence="5">
    <location>
        <begin position="426"/>
        <end position="468"/>
    </location>
</feature>
<dbReference type="GO" id="GO:0005737">
    <property type="term" value="C:cytoplasm"/>
    <property type="evidence" value="ECO:0007669"/>
    <property type="project" value="UniProtKB-SubCell"/>
</dbReference>
<keyword evidence="3" id="KW-0677">Repeat</keyword>
<evidence type="ECO:0000256" key="1">
    <source>
        <dbReference type="ARBA" id="ARBA00004496"/>
    </source>
</evidence>
<dbReference type="FunFam" id="2.60.40.10:FF:001401">
    <property type="entry name" value="immunoglobulin-like and fibronectin type III domain-containing protein 1"/>
    <property type="match status" value="1"/>
</dbReference>
<dbReference type="PANTHER" id="PTHR13817">
    <property type="entry name" value="TITIN"/>
    <property type="match status" value="1"/>
</dbReference>
<evidence type="ECO:0000259" key="6">
    <source>
        <dbReference type="PROSITE" id="PS50835"/>
    </source>
</evidence>
<dbReference type="Pfam" id="PF07679">
    <property type="entry name" value="I-set"/>
    <property type="match status" value="5"/>
</dbReference>
<dbReference type="SUPFAM" id="SSF48726">
    <property type="entry name" value="Immunoglobulin"/>
    <property type="match status" value="7"/>
</dbReference>
<keyword evidence="4" id="KW-0393">Immunoglobulin domain</keyword>
<dbReference type="SMART" id="SM00060">
    <property type="entry name" value="FN3"/>
    <property type="match status" value="3"/>
</dbReference>
<dbReference type="InterPro" id="IPR050964">
    <property type="entry name" value="Striated_Muscle_Regulatory"/>
</dbReference>
<organism evidence="8 9">
    <name type="scientific">Myripristis murdjan</name>
    <name type="common">pinecone soldierfish</name>
    <dbReference type="NCBI Taxonomy" id="586833"/>
    <lineage>
        <taxon>Eukaryota</taxon>
        <taxon>Metazoa</taxon>
        <taxon>Chordata</taxon>
        <taxon>Craniata</taxon>
        <taxon>Vertebrata</taxon>
        <taxon>Euteleostomi</taxon>
        <taxon>Actinopterygii</taxon>
        <taxon>Neopterygii</taxon>
        <taxon>Teleostei</taxon>
        <taxon>Neoteleostei</taxon>
        <taxon>Acanthomorphata</taxon>
        <taxon>Holocentriformes</taxon>
        <taxon>Holocentridae</taxon>
        <taxon>Myripristis</taxon>
    </lineage>
</organism>
<keyword evidence="5" id="KW-0175">Coiled coil</keyword>
<proteinExistence type="predicted"/>
<dbReference type="FunFam" id="2.60.40.10:FF:001231">
    <property type="entry name" value="Immunoglobulin-like and fibronectin type III domain containing 1"/>
    <property type="match status" value="1"/>
</dbReference>
<evidence type="ECO:0000256" key="2">
    <source>
        <dbReference type="ARBA" id="ARBA00022490"/>
    </source>
</evidence>